<dbReference type="GO" id="GO:0044877">
    <property type="term" value="F:protein-containing complex binding"/>
    <property type="evidence" value="ECO:0007669"/>
    <property type="project" value="TreeGrafter"/>
</dbReference>
<dbReference type="AlphaFoldDB" id="A0A3N1LN64"/>
<dbReference type="Proteomes" id="UP000278222">
    <property type="component" value="Unassembled WGS sequence"/>
</dbReference>
<gene>
    <name evidence="2" type="ORF">EDC65_2509</name>
</gene>
<dbReference type="OrthoDB" id="9776313at2"/>
<evidence type="ECO:0000313" key="3">
    <source>
        <dbReference type="Proteomes" id="UP000278222"/>
    </source>
</evidence>
<organism evidence="2 3">
    <name type="scientific">Stella humosa</name>
    <dbReference type="NCBI Taxonomy" id="94"/>
    <lineage>
        <taxon>Bacteria</taxon>
        <taxon>Pseudomonadati</taxon>
        <taxon>Pseudomonadota</taxon>
        <taxon>Alphaproteobacteria</taxon>
        <taxon>Rhodospirillales</taxon>
        <taxon>Stellaceae</taxon>
        <taxon>Stella</taxon>
    </lineage>
</organism>
<dbReference type="PANTHER" id="PTHR12126">
    <property type="entry name" value="NADH-UBIQUINONE OXIDOREDUCTASE 39 KDA SUBUNIT-RELATED"/>
    <property type="match status" value="1"/>
</dbReference>
<dbReference type="CDD" id="cd05271">
    <property type="entry name" value="NDUFA9_like_SDR_a"/>
    <property type="match status" value="1"/>
</dbReference>
<dbReference type="Gene3D" id="3.40.50.720">
    <property type="entry name" value="NAD(P)-binding Rossmann-like Domain"/>
    <property type="match status" value="1"/>
</dbReference>
<keyword evidence="3" id="KW-1185">Reference proteome</keyword>
<dbReference type="SUPFAM" id="SSF51735">
    <property type="entry name" value="NAD(P)-binding Rossmann-fold domains"/>
    <property type="match status" value="1"/>
</dbReference>
<feature type="domain" description="NAD-dependent epimerase/dehydratase" evidence="1">
    <location>
        <begin position="4"/>
        <end position="212"/>
    </location>
</feature>
<dbReference type="InterPro" id="IPR036291">
    <property type="entry name" value="NAD(P)-bd_dom_sf"/>
</dbReference>
<dbReference type="InterPro" id="IPR001509">
    <property type="entry name" value="Epimerase_deHydtase"/>
</dbReference>
<dbReference type="RefSeq" id="WP_123690061.1">
    <property type="nucleotide sequence ID" value="NZ_AP019700.1"/>
</dbReference>
<sequence>MRATVFGASGFIGRYVVRRLAAEGAVVVAAVRHPDAALFLKPMGNVGQITPVRAPVGDDQAVAAAVAGSDVVINLVGILYEHGTQRFDAVQRDGAERVARLAKAAGVGRLIQMSAIGADAASKSDYGRSKGQGEQAVRAAFPEATILRPSIVFGAEDDFFNRFAAMAKLLPALPLIGGGHTKFQPVYVDDVAEAVMRALADPATAGRTYELGGPGVYSFADLMRMMLAQIGRRRCLVPVPFGIARAQAWLLEKLPVPPLTRDQLRMLEQDNVAGAGPGLADLRIRPTALEAVLPTYLDRYRKGNIFPERNYR</sequence>
<accession>A0A3N1LN64</accession>
<proteinExistence type="predicted"/>
<name>A0A3N1LN64_9PROT</name>
<evidence type="ECO:0000259" key="1">
    <source>
        <dbReference type="Pfam" id="PF01370"/>
    </source>
</evidence>
<dbReference type="EMBL" id="RJKX01000014">
    <property type="protein sequence ID" value="ROP90655.1"/>
    <property type="molecule type" value="Genomic_DNA"/>
</dbReference>
<dbReference type="FunFam" id="3.40.50.720:FF:000702">
    <property type="entry name" value="NADH dehydrogenase (Ubiquinone)"/>
    <property type="match status" value="1"/>
</dbReference>
<comment type="caution">
    <text evidence="2">The sequence shown here is derived from an EMBL/GenBank/DDBJ whole genome shotgun (WGS) entry which is preliminary data.</text>
</comment>
<reference evidence="2 3" key="1">
    <citation type="submission" date="2018-11" db="EMBL/GenBank/DDBJ databases">
        <title>Genomic Encyclopedia of Type Strains, Phase IV (KMG-IV): sequencing the most valuable type-strain genomes for metagenomic binning, comparative biology and taxonomic classification.</title>
        <authorList>
            <person name="Goeker M."/>
        </authorList>
    </citation>
    <scope>NUCLEOTIDE SEQUENCE [LARGE SCALE GENOMIC DNA]</scope>
    <source>
        <strain evidence="2 3">DSM 5900</strain>
    </source>
</reference>
<dbReference type="InterPro" id="IPR051207">
    <property type="entry name" value="ComplexI_NDUFA9_subunit"/>
</dbReference>
<protein>
    <submittedName>
        <fullName evidence="2">NADH dehydrogenase</fullName>
    </submittedName>
</protein>
<evidence type="ECO:0000313" key="2">
    <source>
        <dbReference type="EMBL" id="ROP90655.1"/>
    </source>
</evidence>
<dbReference type="Pfam" id="PF01370">
    <property type="entry name" value="Epimerase"/>
    <property type="match status" value="1"/>
</dbReference>
<dbReference type="PANTHER" id="PTHR12126:SF11">
    <property type="entry name" value="NADH DEHYDROGENASE [UBIQUINONE] 1 ALPHA SUBCOMPLEX SUBUNIT 9, MITOCHONDRIAL"/>
    <property type="match status" value="1"/>
</dbReference>